<name>A0A6A5ZFY5_9PLEO</name>
<dbReference type="OrthoDB" id="3787733at2759"/>
<reference evidence="1" key="1">
    <citation type="journal article" date="2020" name="Stud. Mycol.">
        <title>101 Dothideomycetes genomes: a test case for predicting lifestyles and emergence of pathogens.</title>
        <authorList>
            <person name="Haridas S."/>
            <person name="Albert R."/>
            <person name="Binder M."/>
            <person name="Bloem J."/>
            <person name="Labutti K."/>
            <person name="Salamov A."/>
            <person name="Andreopoulos B."/>
            <person name="Baker S."/>
            <person name="Barry K."/>
            <person name="Bills G."/>
            <person name="Bluhm B."/>
            <person name="Cannon C."/>
            <person name="Castanera R."/>
            <person name="Culley D."/>
            <person name="Daum C."/>
            <person name="Ezra D."/>
            <person name="Gonzalez J."/>
            <person name="Henrissat B."/>
            <person name="Kuo A."/>
            <person name="Liang C."/>
            <person name="Lipzen A."/>
            <person name="Lutzoni F."/>
            <person name="Magnuson J."/>
            <person name="Mondo S."/>
            <person name="Nolan M."/>
            <person name="Ohm R."/>
            <person name="Pangilinan J."/>
            <person name="Park H.-J."/>
            <person name="Ramirez L."/>
            <person name="Alfaro M."/>
            <person name="Sun H."/>
            <person name="Tritt A."/>
            <person name="Yoshinaga Y."/>
            <person name="Zwiers L.-H."/>
            <person name="Turgeon B."/>
            <person name="Goodwin S."/>
            <person name="Spatafora J."/>
            <person name="Crous P."/>
            <person name="Grigoriev I."/>
        </authorList>
    </citation>
    <scope>NUCLEOTIDE SEQUENCE</scope>
    <source>
        <strain evidence="1">CBS 627.86</strain>
    </source>
</reference>
<evidence type="ECO:0000313" key="1">
    <source>
        <dbReference type="EMBL" id="KAF2118014.1"/>
    </source>
</evidence>
<dbReference type="AlphaFoldDB" id="A0A6A5ZFY5"/>
<proteinExistence type="predicted"/>
<sequence length="268" mass="28730">MADFQILVRNKSGTRRQYFLFVETPTVTSGAQVFQNVYATAAPVPDQTGTAKFVLKKDYFAVTGTSPGQKLGSGVNVSTTDFEIAKIAQGPKLGSTVYMTAGTNPPGKGAEFVDGLLEQKTSTPGSFTISTDGSFQLSNGANQFIGLGGQDPYDPSNIIPIATFEAEPNTTSIITPKSKYYVSWGTFTPGQIIDVTTIATVSLAQVGKITRNSQYASLLRSTSPARLPLWPRCSTTTMALGLPPSTRVLESVRRMWWCLSVAVDFVVS</sequence>
<dbReference type="EMBL" id="ML977318">
    <property type="protein sequence ID" value="KAF2118014.1"/>
    <property type="molecule type" value="Genomic_DNA"/>
</dbReference>
<organism evidence="1 2">
    <name type="scientific">Lophiotrema nucula</name>
    <dbReference type="NCBI Taxonomy" id="690887"/>
    <lineage>
        <taxon>Eukaryota</taxon>
        <taxon>Fungi</taxon>
        <taxon>Dikarya</taxon>
        <taxon>Ascomycota</taxon>
        <taxon>Pezizomycotina</taxon>
        <taxon>Dothideomycetes</taxon>
        <taxon>Pleosporomycetidae</taxon>
        <taxon>Pleosporales</taxon>
        <taxon>Lophiotremataceae</taxon>
        <taxon>Lophiotrema</taxon>
    </lineage>
</organism>
<dbReference type="Proteomes" id="UP000799770">
    <property type="component" value="Unassembled WGS sequence"/>
</dbReference>
<evidence type="ECO:0000313" key="2">
    <source>
        <dbReference type="Proteomes" id="UP000799770"/>
    </source>
</evidence>
<gene>
    <name evidence="1" type="ORF">BDV96DRAFT_571267</name>
</gene>
<keyword evidence="2" id="KW-1185">Reference proteome</keyword>
<accession>A0A6A5ZFY5</accession>
<protein>
    <submittedName>
        <fullName evidence="1">Uncharacterized protein</fullName>
    </submittedName>
</protein>